<dbReference type="EMBL" id="MU266441">
    <property type="protein sequence ID" value="KAH7923844.1"/>
    <property type="molecule type" value="Genomic_DNA"/>
</dbReference>
<reference evidence="1" key="1">
    <citation type="journal article" date="2021" name="New Phytol.">
        <title>Evolutionary innovations through gain and loss of genes in the ectomycorrhizal Boletales.</title>
        <authorList>
            <person name="Wu G."/>
            <person name="Miyauchi S."/>
            <person name="Morin E."/>
            <person name="Kuo A."/>
            <person name="Drula E."/>
            <person name="Varga T."/>
            <person name="Kohler A."/>
            <person name="Feng B."/>
            <person name="Cao Y."/>
            <person name="Lipzen A."/>
            <person name="Daum C."/>
            <person name="Hundley H."/>
            <person name="Pangilinan J."/>
            <person name="Johnson J."/>
            <person name="Barry K."/>
            <person name="LaButti K."/>
            <person name="Ng V."/>
            <person name="Ahrendt S."/>
            <person name="Min B."/>
            <person name="Choi I.G."/>
            <person name="Park H."/>
            <person name="Plett J.M."/>
            <person name="Magnuson J."/>
            <person name="Spatafora J.W."/>
            <person name="Nagy L.G."/>
            <person name="Henrissat B."/>
            <person name="Grigoriev I.V."/>
            <person name="Yang Z.L."/>
            <person name="Xu J."/>
            <person name="Martin F.M."/>
        </authorList>
    </citation>
    <scope>NUCLEOTIDE SEQUENCE</scope>
    <source>
        <strain evidence="1">KUC20120723A-06</strain>
    </source>
</reference>
<sequence length="361" mass="40431">MPQVLVKSFSLVSWPRQAIKFLILLVLLANVRSLPLVWHVRLFLPAINIRLRYCALKVRHTFKDAKAKTTVLNDWIESLCPIGANPFEMSTTIKGWTSIDDVDFNGHLSNSSYAKTLDFARLESALRAFPAFTRSGGWVGLGSTHYHFIREIPVFTSYEIRTNFGAWDGKWVYVVSRFVSFSGKRPIRPKTSPLDAYIHRPSCLTTFQASGDCNSPLPVGRTLEETIVTAAARLHPSDGDNVTLHCVAISRFCFKHGRITIPPSIVLAGEGFSKPSAAVESSGSYSHSHPPPHWGQVQRLRLAPYGSIETYRDFLKGRWRDIPEGGRWWDVALAGPIEIQRKANLNLLKSLSEAMEVAQTI</sequence>
<dbReference type="Proteomes" id="UP000790709">
    <property type="component" value="Unassembled WGS sequence"/>
</dbReference>
<organism evidence="1 2">
    <name type="scientific">Leucogyrophana mollusca</name>
    <dbReference type="NCBI Taxonomy" id="85980"/>
    <lineage>
        <taxon>Eukaryota</taxon>
        <taxon>Fungi</taxon>
        <taxon>Dikarya</taxon>
        <taxon>Basidiomycota</taxon>
        <taxon>Agaricomycotina</taxon>
        <taxon>Agaricomycetes</taxon>
        <taxon>Agaricomycetidae</taxon>
        <taxon>Boletales</taxon>
        <taxon>Boletales incertae sedis</taxon>
        <taxon>Leucogyrophana</taxon>
    </lineage>
</organism>
<gene>
    <name evidence="1" type="ORF">BV22DRAFT_1014595</name>
</gene>
<protein>
    <submittedName>
        <fullName evidence="1">Uncharacterized protein</fullName>
    </submittedName>
</protein>
<proteinExistence type="predicted"/>
<accession>A0ACB8BE93</accession>
<comment type="caution">
    <text evidence="1">The sequence shown here is derived from an EMBL/GenBank/DDBJ whole genome shotgun (WGS) entry which is preliminary data.</text>
</comment>
<evidence type="ECO:0000313" key="1">
    <source>
        <dbReference type="EMBL" id="KAH7923844.1"/>
    </source>
</evidence>
<keyword evidence="2" id="KW-1185">Reference proteome</keyword>
<name>A0ACB8BE93_9AGAM</name>
<evidence type="ECO:0000313" key="2">
    <source>
        <dbReference type="Proteomes" id="UP000790709"/>
    </source>
</evidence>